<name>A0A179IR34_HYDSH</name>
<sequence>MAAKRQDAWREDEDFLLAETVLRHIREGSTQLRAFEEVAEKLGRTAAACGFRWNSVVRKHYESDVMLAKLTGKKARRRERSAVSAEVPVFYSTEGEAEDGREGWIEADGDAPDGAAAEAEDAIRAAAGGSGRPVGRRRAGALGFAEVIAFLRETAKRVEALEREAAALREQLREREATIERLLKEREAGLRWPAGEAVLPDDYGLIVRILERARRLVEEEAGALEPPAPPERTPERAAEGF</sequence>
<dbReference type="InterPro" id="IPR014243">
    <property type="entry name" value="RsfA-like"/>
</dbReference>
<evidence type="ECO:0000256" key="2">
    <source>
        <dbReference type="SAM" id="MobiDB-lite"/>
    </source>
</evidence>
<dbReference type="Proteomes" id="UP000243024">
    <property type="component" value="Unassembled WGS sequence"/>
</dbReference>
<evidence type="ECO:0000313" key="7">
    <source>
        <dbReference type="Proteomes" id="UP000244180"/>
    </source>
</evidence>
<comment type="caution">
    <text evidence="4">The sequence shown here is derived from an EMBL/GenBank/DDBJ whole genome shotgun (WGS) entry which is preliminary data.</text>
</comment>
<evidence type="ECO:0000256" key="1">
    <source>
        <dbReference type="SAM" id="Coils"/>
    </source>
</evidence>
<feature type="region of interest" description="Disordered" evidence="2">
    <location>
        <begin position="219"/>
        <end position="241"/>
    </location>
</feature>
<accession>A0A179IR34</accession>
<dbReference type="STRING" id="1484.SA87_08340"/>
<evidence type="ECO:0000313" key="5">
    <source>
        <dbReference type="EMBL" id="PTQ53546.1"/>
    </source>
</evidence>
<reference evidence="4 6" key="1">
    <citation type="submission" date="2015-09" db="EMBL/GenBank/DDBJ databases">
        <title>Draft genome sequence of Hydrogenibacillus schlegelii DSM 2000.</title>
        <authorList>
            <person name="Hemp J."/>
        </authorList>
    </citation>
    <scope>NUCLEOTIDE SEQUENCE [LARGE SCALE GENOMIC DNA]</scope>
    <source>
        <strain evidence="4 6">MA 48</strain>
    </source>
</reference>
<feature type="compositionally biased region" description="Basic and acidic residues" evidence="2">
    <location>
        <begin position="232"/>
        <end position="241"/>
    </location>
</feature>
<organism evidence="4 6">
    <name type="scientific">Hydrogenibacillus schlegelii</name>
    <name type="common">Bacillus schlegelii</name>
    <dbReference type="NCBI Taxonomy" id="1484"/>
    <lineage>
        <taxon>Bacteria</taxon>
        <taxon>Bacillati</taxon>
        <taxon>Bacillota</taxon>
        <taxon>Bacilli</taxon>
        <taxon>Bacillales</taxon>
        <taxon>Bacillales Family X. Incertae Sedis</taxon>
        <taxon>Hydrogenibacillus</taxon>
    </lineage>
</organism>
<dbReference type="PROSITE" id="PS50090">
    <property type="entry name" value="MYB_LIKE"/>
    <property type="match status" value="1"/>
</dbReference>
<dbReference type="EMBL" id="JXBB01000004">
    <property type="protein sequence ID" value="OAR05147.1"/>
    <property type="molecule type" value="Genomic_DNA"/>
</dbReference>
<dbReference type="EMBL" id="PEBV01000014">
    <property type="protein sequence ID" value="PTQ53546.1"/>
    <property type="molecule type" value="Genomic_DNA"/>
</dbReference>
<dbReference type="PANTHER" id="PTHR41302:SF2">
    <property type="entry name" value="PRESPORE SPECIFIC TRANSCRIPTIONAL ACTIVATOR RSFA"/>
    <property type="match status" value="1"/>
</dbReference>
<dbReference type="AlphaFoldDB" id="A0A179IR34"/>
<proteinExistence type="predicted"/>
<protein>
    <submittedName>
        <fullName evidence="5">Prespore specific transcriptional activator RsfA</fullName>
    </submittedName>
</protein>
<feature type="coiled-coil region" evidence="1">
    <location>
        <begin position="151"/>
        <end position="185"/>
    </location>
</feature>
<dbReference type="RefSeq" id="WP_066441117.1">
    <property type="nucleotide sequence ID" value="NZ_CBCSAS010000057.1"/>
</dbReference>
<dbReference type="InterPro" id="IPR001005">
    <property type="entry name" value="SANT/Myb"/>
</dbReference>
<keyword evidence="1" id="KW-0175">Coiled coil</keyword>
<dbReference type="Proteomes" id="UP000244180">
    <property type="component" value="Unassembled WGS sequence"/>
</dbReference>
<dbReference type="PANTHER" id="PTHR41302">
    <property type="entry name" value="PRESPORE-SPECIFIC TRANSCRIPTIONAL REGULATOR RSFA-RELATED"/>
    <property type="match status" value="1"/>
</dbReference>
<reference evidence="5 7" key="2">
    <citation type="submission" date="2017-08" db="EMBL/GenBank/DDBJ databases">
        <title>Burning lignite coal seam in the remote Altai Mountains harbors a hydrogen-driven thermophilic microbial community.</title>
        <authorList>
            <person name="Kadnikov V.V."/>
            <person name="Mardanov A.V."/>
            <person name="Ivasenko D."/>
            <person name="Beletsky A.V."/>
            <person name="Karnachuk O.V."/>
            <person name="Ravin N.V."/>
        </authorList>
    </citation>
    <scope>NUCLEOTIDE SEQUENCE [LARGE SCALE GENOMIC DNA]</scope>
    <source>
        <strain evidence="5">AL33</strain>
    </source>
</reference>
<evidence type="ECO:0000259" key="3">
    <source>
        <dbReference type="PROSITE" id="PS50090"/>
    </source>
</evidence>
<evidence type="ECO:0000313" key="6">
    <source>
        <dbReference type="Proteomes" id="UP000243024"/>
    </source>
</evidence>
<dbReference type="Gene3D" id="1.10.10.60">
    <property type="entry name" value="Homeodomain-like"/>
    <property type="match status" value="1"/>
</dbReference>
<feature type="domain" description="Myb-like" evidence="3">
    <location>
        <begin position="1"/>
        <end position="57"/>
    </location>
</feature>
<keyword evidence="6" id="KW-1185">Reference proteome</keyword>
<gene>
    <name evidence="5" type="ORF">HSCHL_1723</name>
    <name evidence="4" type="ORF">SA87_08340</name>
</gene>
<evidence type="ECO:0000313" key="4">
    <source>
        <dbReference type="EMBL" id="OAR05147.1"/>
    </source>
</evidence>